<dbReference type="Pfam" id="PF04055">
    <property type="entry name" value="Radical_SAM"/>
    <property type="match status" value="1"/>
</dbReference>
<comment type="cofactor">
    <cofactor evidence="1">
        <name>[4Fe-4S] cluster</name>
        <dbReference type="ChEBI" id="CHEBI:49883"/>
    </cofactor>
</comment>
<evidence type="ECO:0000256" key="5">
    <source>
        <dbReference type="ARBA" id="ARBA00023014"/>
    </source>
</evidence>
<sequence length="313" mass="34108">MNHPLPIAPFSDPDVTAKGEARASVAFDTLQTLWFNTGTLCNIECAHCYIESSPTNDRLSYLSAREVAAYLDEIDVMGLGPVEIGFTGGEPFMNPDMAAMAEDALERGHEVLILTNAMKPMMRPRVQDALLRLNERFGSRLTLRISLDHFEPANHDAERGAGTFEVTLEGMTWLACNGFTLSAAGRRLFDEDEAVTRAGFKVLFAEHAIAIDAHDPAALVIFPEMDPSGHPPEITTACWDILGKSPREVMCASSRMVVKRKGDNAPMVLACTLIPYDEAFETGRSLAASLKPVKLNHRFCAQFCVLGGASCSA</sequence>
<proteinExistence type="predicted"/>
<dbReference type="InterPro" id="IPR013785">
    <property type="entry name" value="Aldolase_TIM"/>
</dbReference>
<keyword evidence="4" id="KW-0408">Iron</keyword>
<evidence type="ECO:0000256" key="1">
    <source>
        <dbReference type="ARBA" id="ARBA00001966"/>
    </source>
</evidence>
<dbReference type="InterPro" id="IPR058240">
    <property type="entry name" value="rSAM_sf"/>
</dbReference>
<dbReference type="PANTHER" id="PTHR11228:SF7">
    <property type="entry name" value="PQQA PEPTIDE CYCLASE"/>
    <property type="match status" value="1"/>
</dbReference>
<dbReference type="GO" id="GO:0003824">
    <property type="term" value="F:catalytic activity"/>
    <property type="evidence" value="ECO:0007669"/>
    <property type="project" value="InterPro"/>
</dbReference>
<gene>
    <name evidence="7" type="ORF">E5162_01765</name>
</gene>
<reference evidence="7 8" key="1">
    <citation type="journal article" date="2013" name="Int. J. Syst. Evol. Microbiol.">
        <title>Marinicauda pacifica gen. nov., sp. nov., a prosthecate alphaproteobacterium of the family Hyphomonadaceae isolated from deep seawater.</title>
        <authorList>
            <person name="Zhang X.Y."/>
            <person name="Li G.W."/>
            <person name="Wang C.S."/>
            <person name="Zhang Y.J."/>
            <person name="Xu X.W."/>
            <person name="Li H."/>
            <person name="Liu A."/>
            <person name="Liu C."/>
            <person name="Xie B.B."/>
            <person name="Qin Q.L."/>
            <person name="Xu Z."/>
            <person name="Chen X.L."/>
            <person name="Zhou B.C."/>
            <person name="Zhang Y.Z."/>
        </authorList>
    </citation>
    <scope>NUCLEOTIDE SEQUENCE [LARGE SCALE GENOMIC DNA]</scope>
    <source>
        <strain evidence="7 8">P-1 km-3</strain>
    </source>
</reference>
<dbReference type="EMBL" id="SRXV01000001">
    <property type="protein sequence ID" value="TGY94042.1"/>
    <property type="molecule type" value="Genomic_DNA"/>
</dbReference>
<dbReference type="RefSeq" id="WP_135943237.1">
    <property type="nucleotide sequence ID" value="NZ_BMEI01000001.1"/>
</dbReference>
<evidence type="ECO:0000256" key="4">
    <source>
        <dbReference type="ARBA" id="ARBA00023004"/>
    </source>
</evidence>
<dbReference type="PANTHER" id="PTHR11228">
    <property type="entry name" value="RADICAL SAM DOMAIN PROTEIN"/>
    <property type="match status" value="1"/>
</dbReference>
<dbReference type="InterPro" id="IPR050377">
    <property type="entry name" value="Radical_SAM_PqqE_MftC-like"/>
</dbReference>
<dbReference type="OrthoDB" id="9810775at2"/>
<keyword evidence="2" id="KW-0949">S-adenosyl-L-methionine</keyword>
<dbReference type="SUPFAM" id="SSF102114">
    <property type="entry name" value="Radical SAM enzymes"/>
    <property type="match status" value="1"/>
</dbReference>
<keyword evidence="3" id="KW-0479">Metal-binding</keyword>
<dbReference type="Gene3D" id="3.20.20.70">
    <property type="entry name" value="Aldolase class I"/>
    <property type="match status" value="1"/>
</dbReference>
<evidence type="ECO:0000256" key="2">
    <source>
        <dbReference type="ARBA" id="ARBA00022691"/>
    </source>
</evidence>
<comment type="caution">
    <text evidence="7">The sequence shown here is derived from an EMBL/GenBank/DDBJ whole genome shotgun (WGS) entry which is preliminary data.</text>
</comment>
<evidence type="ECO:0000313" key="7">
    <source>
        <dbReference type="EMBL" id="TGY94042.1"/>
    </source>
</evidence>
<name>A0A4S2HEK0_9PROT</name>
<evidence type="ECO:0000256" key="3">
    <source>
        <dbReference type="ARBA" id="ARBA00022723"/>
    </source>
</evidence>
<dbReference type="SFLD" id="SFLDG01067">
    <property type="entry name" value="SPASM/twitch_domain_containing"/>
    <property type="match status" value="1"/>
</dbReference>
<evidence type="ECO:0000313" key="8">
    <source>
        <dbReference type="Proteomes" id="UP000305451"/>
    </source>
</evidence>
<protein>
    <submittedName>
        <fullName evidence="7">Radical SAM protein</fullName>
    </submittedName>
</protein>
<dbReference type="AlphaFoldDB" id="A0A4S2HEK0"/>
<evidence type="ECO:0000259" key="6">
    <source>
        <dbReference type="Pfam" id="PF04055"/>
    </source>
</evidence>
<dbReference type="SFLD" id="SFLDS00029">
    <property type="entry name" value="Radical_SAM"/>
    <property type="match status" value="1"/>
</dbReference>
<dbReference type="Proteomes" id="UP000305451">
    <property type="component" value="Unassembled WGS sequence"/>
</dbReference>
<dbReference type="CDD" id="cd01335">
    <property type="entry name" value="Radical_SAM"/>
    <property type="match status" value="1"/>
</dbReference>
<dbReference type="GO" id="GO:0051536">
    <property type="term" value="F:iron-sulfur cluster binding"/>
    <property type="evidence" value="ECO:0007669"/>
    <property type="project" value="UniProtKB-KW"/>
</dbReference>
<accession>A0A4S2HEK0</accession>
<dbReference type="InterPro" id="IPR007197">
    <property type="entry name" value="rSAM"/>
</dbReference>
<organism evidence="7 8">
    <name type="scientific">Marinicauda pacifica</name>
    <dbReference type="NCBI Taxonomy" id="1133559"/>
    <lineage>
        <taxon>Bacteria</taxon>
        <taxon>Pseudomonadati</taxon>
        <taxon>Pseudomonadota</taxon>
        <taxon>Alphaproteobacteria</taxon>
        <taxon>Maricaulales</taxon>
        <taxon>Maricaulaceae</taxon>
        <taxon>Marinicauda</taxon>
    </lineage>
</organism>
<dbReference type="GO" id="GO:0046872">
    <property type="term" value="F:metal ion binding"/>
    <property type="evidence" value="ECO:0007669"/>
    <property type="project" value="UniProtKB-KW"/>
</dbReference>
<keyword evidence="5" id="KW-0411">Iron-sulfur</keyword>
<keyword evidence="8" id="KW-1185">Reference proteome</keyword>
<feature type="domain" description="Radical SAM core" evidence="6">
    <location>
        <begin position="36"/>
        <end position="180"/>
    </location>
</feature>